<protein>
    <submittedName>
        <fullName evidence="9">Sodium:proton antiporter</fullName>
    </submittedName>
</protein>
<keyword evidence="3 6" id="KW-0812">Transmembrane</keyword>
<organism evidence="9 10">
    <name type="scientific">Salicibibacter halophilus</name>
    <dbReference type="NCBI Taxonomy" id="2502791"/>
    <lineage>
        <taxon>Bacteria</taxon>
        <taxon>Bacillati</taxon>
        <taxon>Bacillota</taxon>
        <taxon>Bacilli</taxon>
        <taxon>Bacillales</taxon>
        <taxon>Bacillaceae</taxon>
        <taxon>Salicibibacter</taxon>
    </lineage>
</organism>
<dbReference type="Pfam" id="PF13726">
    <property type="entry name" value="Na_H_antiport_2"/>
    <property type="match status" value="1"/>
</dbReference>
<accession>A0A514LL62</accession>
<keyword evidence="2" id="KW-1003">Cell membrane</keyword>
<dbReference type="InterPro" id="IPR018461">
    <property type="entry name" value="Na/H_Antiport_NhaC-like_C"/>
</dbReference>
<evidence type="ECO:0000256" key="3">
    <source>
        <dbReference type="ARBA" id="ARBA00022692"/>
    </source>
</evidence>
<feature type="domain" description="Putative Na+/H+ antiporter N-terminal" evidence="8">
    <location>
        <begin position="3"/>
        <end position="88"/>
    </location>
</feature>
<sequence length="437" mass="46015">MFNAVIVSVFVLVVLSLLRVNVVLSLLVAALAAGLITGMSLVDTTELLVSGMGGQAETALSYILLGVFAVMIGYSGITGFLVNSLTTVLKGKKAFLLLTIAAVASFSQNLVPVHIAFIPVLIPPLLQLFDRMKLNRKGVAVSLTFGLKAPYMMIPAGFGLIFHGIIVEEMNTNGMAIESSDIPTAMFIPVLGMVVGLLFAIFVSYRKDKEPKANHNINQEVAAETETDNNLSFTLLHFFTIIAIIGAFIVQIITDSLILGALSGIALMLALRVVPFTSADEMVNDGIKMMGMIGFVMLIASGYAKVLKETGAVDRLVASTTEMLGDNMYMAALLMLLVGLIITTGIGTSFGTIPILATLFVPLCITMGFSPLATAALIGTAGAIGDAGSPASDSTLGPTAGLNADGNHHHIWDTCVPTFLHFNIPLFIFGLAAAMIL</sequence>
<evidence type="ECO:0000256" key="4">
    <source>
        <dbReference type="ARBA" id="ARBA00022989"/>
    </source>
</evidence>
<dbReference type="AlphaFoldDB" id="A0A514LL62"/>
<keyword evidence="10" id="KW-1185">Reference proteome</keyword>
<dbReference type="GO" id="GO:0005886">
    <property type="term" value="C:plasma membrane"/>
    <property type="evidence" value="ECO:0007669"/>
    <property type="project" value="UniProtKB-SubCell"/>
</dbReference>
<feature type="transmembrane region" description="Helical" evidence="6">
    <location>
        <begin position="143"/>
        <end position="166"/>
    </location>
</feature>
<dbReference type="Pfam" id="PF03553">
    <property type="entry name" value="Na_H_antiporter"/>
    <property type="match status" value="1"/>
</dbReference>
<dbReference type="PANTHER" id="PTHR37821:SF1">
    <property type="entry name" value="AMINO ACID TRANSPORTER YUIF-RELATED"/>
    <property type="match status" value="1"/>
</dbReference>
<feature type="transmembrane region" description="Helical" evidence="6">
    <location>
        <begin position="327"/>
        <end position="347"/>
    </location>
</feature>
<proteinExistence type="predicted"/>
<evidence type="ECO:0000259" key="7">
    <source>
        <dbReference type="Pfam" id="PF03553"/>
    </source>
</evidence>
<evidence type="ECO:0000256" key="6">
    <source>
        <dbReference type="SAM" id="Phobius"/>
    </source>
</evidence>
<dbReference type="EMBL" id="CP035485">
    <property type="protein sequence ID" value="QDI92614.1"/>
    <property type="molecule type" value="Genomic_DNA"/>
</dbReference>
<dbReference type="OrthoDB" id="9772446at2"/>
<keyword evidence="5 6" id="KW-0472">Membrane</keyword>
<name>A0A514LL62_9BACI</name>
<evidence type="ECO:0000256" key="2">
    <source>
        <dbReference type="ARBA" id="ARBA00022475"/>
    </source>
</evidence>
<feature type="transmembrane region" description="Helical" evidence="6">
    <location>
        <begin position="29"/>
        <end position="49"/>
    </location>
</feature>
<dbReference type="Proteomes" id="UP000319756">
    <property type="component" value="Chromosome"/>
</dbReference>
<reference evidence="10" key="1">
    <citation type="submission" date="2019-01" db="EMBL/GenBank/DDBJ databases">
        <title>Genomic analysis of Salicibibacter sp. NKC3-5.</title>
        <authorList>
            <person name="Oh Y.J."/>
        </authorList>
    </citation>
    <scope>NUCLEOTIDE SEQUENCE [LARGE SCALE GENOMIC DNA]</scope>
    <source>
        <strain evidence="10">NKC3-5</strain>
    </source>
</reference>
<feature type="transmembrane region" description="Helical" evidence="6">
    <location>
        <begin position="419"/>
        <end position="436"/>
    </location>
</feature>
<dbReference type="PANTHER" id="PTHR37821">
    <property type="entry name" value="AMINO ACID TRANSPORTER YUIF-RELATED"/>
    <property type="match status" value="1"/>
</dbReference>
<comment type="subcellular location">
    <subcellularLocation>
        <location evidence="1">Cell membrane</location>
        <topology evidence="1">Multi-pass membrane protein</topology>
    </subcellularLocation>
</comment>
<feature type="transmembrane region" description="Helical" evidence="6">
    <location>
        <begin position="256"/>
        <end position="274"/>
    </location>
</feature>
<feature type="transmembrane region" description="Helical" evidence="6">
    <location>
        <begin position="61"/>
        <end position="82"/>
    </location>
</feature>
<gene>
    <name evidence="9" type="ORF">EPH95_16695</name>
</gene>
<evidence type="ECO:0000256" key="5">
    <source>
        <dbReference type="ARBA" id="ARBA00023136"/>
    </source>
</evidence>
<evidence type="ECO:0000313" key="9">
    <source>
        <dbReference type="EMBL" id="QDI92614.1"/>
    </source>
</evidence>
<feature type="transmembrane region" description="Helical" evidence="6">
    <location>
        <begin position="359"/>
        <end position="384"/>
    </location>
</feature>
<evidence type="ECO:0000256" key="1">
    <source>
        <dbReference type="ARBA" id="ARBA00004651"/>
    </source>
</evidence>
<dbReference type="InterPro" id="IPR032813">
    <property type="entry name" value="Na_H_antiport_N"/>
</dbReference>
<evidence type="ECO:0000313" key="10">
    <source>
        <dbReference type="Proteomes" id="UP000319756"/>
    </source>
</evidence>
<feature type="transmembrane region" description="Helical" evidence="6">
    <location>
        <begin position="231"/>
        <end position="250"/>
    </location>
</feature>
<keyword evidence="4 6" id="KW-1133">Transmembrane helix</keyword>
<feature type="transmembrane region" description="Helical" evidence="6">
    <location>
        <begin position="186"/>
        <end position="205"/>
    </location>
</feature>
<dbReference type="KEGG" id="sale:EPH95_16695"/>
<feature type="domain" description="Na+/H+ antiporter NhaC-like C-terminal" evidence="7">
    <location>
        <begin position="143"/>
        <end position="431"/>
    </location>
</feature>
<dbReference type="InterPro" id="IPR052576">
    <property type="entry name" value="AA_Transporter-Related"/>
</dbReference>
<evidence type="ECO:0000259" key="8">
    <source>
        <dbReference type="Pfam" id="PF13726"/>
    </source>
</evidence>
<feature type="transmembrane region" description="Helical" evidence="6">
    <location>
        <begin position="286"/>
        <end position="307"/>
    </location>
</feature>